<dbReference type="Pfam" id="PF05729">
    <property type="entry name" value="NACHT"/>
    <property type="match status" value="1"/>
</dbReference>
<feature type="transmembrane region" description="Helical" evidence="1">
    <location>
        <begin position="549"/>
        <end position="582"/>
    </location>
</feature>
<evidence type="ECO:0000256" key="1">
    <source>
        <dbReference type="SAM" id="Phobius"/>
    </source>
</evidence>
<comment type="caution">
    <text evidence="3">The sequence shown here is derived from an EMBL/GenBank/DDBJ whole genome shotgun (WGS) entry which is preliminary data.</text>
</comment>
<dbReference type="InterPro" id="IPR027417">
    <property type="entry name" value="P-loop_NTPase"/>
</dbReference>
<keyword evidence="1" id="KW-0472">Membrane</keyword>
<dbReference type="SUPFAM" id="SSF52540">
    <property type="entry name" value="P-loop containing nucleoside triphosphate hydrolases"/>
    <property type="match status" value="1"/>
</dbReference>
<keyword evidence="1" id="KW-0812">Transmembrane</keyword>
<dbReference type="EMBL" id="JAMPKK010000070">
    <property type="protein sequence ID" value="MEP0867433.1"/>
    <property type="molecule type" value="Genomic_DNA"/>
</dbReference>
<dbReference type="Gene3D" id="3.40.50.300">
    <property type="entry name" value="P-loop containing nucleotide triphosphate hydrolases"/>
    <property type="match status" value="1"/>
</dbReference>
<gene>
    <name evidence="3" type="ORF">NDI37_23565</name>
</gene>
<dbReference type="InterPro" id="IPR007111">
    <property type="entry name" value="NACHT_NTPase"/>
</dbReference>
<protein>
    <submittedName>
        <fullName evidence="3">NACHT domain-containing protein</fullName>
    </submittedName>
</protein>
<feature type="transmembrane region" description="Helical" evidence="1">
    <location>
        <begin position="65"/>
        <end position="84"/>
    </location>
</feature>
<accession>A0ABV0JVG0</accession>
<keyword evidence="4" id="KW-1185">Reference proteome</keyword>
<evidence type="ECO:0000313" key="3">
    <source>
        <dbReference type="EMBL" id="MEP0867433.1"/>
    </source>
</evidence>
<sequence length="709" mass="79470">MLLVKNAIAPSSQTPLRIHTSLSPHMTTLNLLQALLLLICVLLSTIVALLPSVFDKQKSLSGRCVIFGLLAVCGLLVFIGTGLITTEQAKQNADWIHKVYWTLVFGCVFALPTMVYLLVNRQSKNSKRSSDTPEVISQPCRQELLASMLTDVIVRVEDSLHDDQLIPLLMEDRREEVGRPPEVTVNAKPSPSWLEKLPKFIRVTAESEPGKKIIDVFERDDIAGRLLILGAPGSGKTTMLLELAQDLILAAQQQPEKPIPVIFELSNWKDDKQAIADWMVADLKFRNKIPEAITREWLETGKLLPLLDGLDELKTRQGKCIARINKFLQTTSGLSQIVVCCREEEYKAGEEILTLRGAVCLKPLEEKQIQGYLQRLNCGHLWHGIQNDPDGLLALAKMPLFLHLIPVAYPNGLESKAKRFNSPDELEVYQEKCRKDLFDAYIKHRLEMPHDCQGYDPKDSKRWLTWLATSLKKQKQTEFFIEKMQPIFLDTTKQKLIFGLILGLISGLIFGLILGLISGLIDKKIELADDLTITWEKARKGLISGLIGLIFGLIGLIFGLIGLIFGLIFGLIGLIFGLIFGLPGEEIKNRNKPNQGIKDSAKNTIIISCILLPAGMLLYAAPLVVRGEFVEPISTMISGLGWALIFGIISAGLPVIQHFALRLILWKSGAIPWNYARFLSYANERRLIKQVGGRYRFIHDLLREHFAKM</sequence>
<name>A0ABV0JVG0_9CYAN</name>
<reference evidence="3 4" key="1">
    <citation type="submission" date="2022-04" db="EMBL/GenBank/DDBJ databases">
        <title>Positive selection, recombination, and allopatry shape intraspecific diversity of widespread and dominant cyanobacteria.</title>
        <authorList>
            <person name="Wei J."/>
            <person name="Shu W."/>
            <person name="Hu C."/>
        </authorList>
    </citation>
    <scope>NUCLEOTIDE SEQUENCE [LARGE SCALE GENOMIC DNA]</scope>
    <source>
        <strain evidence="3 4">GB2-A5</strain>
    </source>
</reference>
<evidence type="ECO:0000259" key="2">
    <source>
        <dbReference type="Pfam" id="PF05729"/>
    </source>
</evidence>
<feature type="transmembrane region" description="Helical" evidence="1">
    <location>
        <begin position="31"/>
        <end position="53"/>
    </location>
</feature>
<feature type="transmembrane region" description="Helical" evidence="1">
    <location>
        <begin position="99"/>
        <end position="119"/>
    </location>
</feature>
<feature type="transmembrane region" description="Helical" evidence="1">
    <location>
        <begin position="603"/>
        <end position="621"/>
    </location>
</feature>
<dbReference type="RefSeq" id="WP_190422277.1">
    <property type="nucleotide sequence ID" value="NZ_JAMPKK010000070.1"/>
</dbReference>
<feature type="transmembrane region" description="Helical" evidence="1">
    <location>
        <begin position="633"/>
        <end position="656"/>
    </location>
</feature>
<feature type="transmembrane region" description="Helical" evidence="1">
    <location>
        <begin position="496"/>
        <end position="521"/>
    </location>
</feature>
<organism evidence="3 4">
    <name type="scientific">Funiculus sociatus GB2-A5</name>
    <dbReference type="NCBI Taxonomy" id="2933946"/>
    <lineage>
        <taxon>Bacteria</taxon>
        <taxon>Bacillati</taxon>
        <taxon>Cyanobacteriota</taxon>
        <taxon>Cyanophyceae</taxon>
        <taxon>Coleofasciculales</taxon>
        <taxon>Coleofasciculaceae</taxon>
        <taxon>Funiculus</taxon>
    </lineage>
</organism>
<dbReference type="Proteomes" id="UP001442494">
    <property type="component" value="Unassembled WGS sequence"/>
</dbReference>
<evidence type="ECO:0000313" key="4">
    <source>
        <dbReference type="Proteomes" id="UP001442494"/>
    </source>
</evidence>
<keyword evidence="1" id="KW-1133">Transmembrane helix</keyword>
<feature type="domain" description="NACHT" evidence="2">
    <location>
        <begin position="226"/>
        <end position="375"/>
    </location>
</feature>
<proteinExistence type="predicted"/>